<organism evidence="2 3">
    <name type="scientific">Tulasnella calospora MUT 4182</name>
    <dbReference type="NCBI Taxonomy" id="1051891"/>
    <lineage>
        <taxon>Eukaryota</taxon>
        <taxon>Fungi</taxon>
        <taxon>Dikarya</taxon>
        <taxon>Basidiomycota</taxon>
        <taxon>Agaricomycotina</taxon>
        <taxon>Agaricomycetes</taxon>
        <taxon>Cantharellales</taxon>
        <taxon>Tulasnellaceae</taxon>
        <taxon>Tulasnella</taxon>
    </lineage>
</organism>
<feature type="region of interest" description="Disordered" evidence="1">
    <location>
        <begin position="1"/>
        <end position="26"/>
    </location>
</feature>
<feature type="region of interest" description="Disordered" evidence="1">
    <location>
        <begin position="137"/>
        <end position="231"/>
    </location>
</feature>
<reference evidence="3" key="2">
    <citation type="submission" date="2015-01" db="EMBL/GenBank/DDBJ databases">
        <title>Evolutionary Origins and Diversification of the Mycorrhizal Mutualists.</title>
        <authorList>
            <consortium name="DOE Joint Genome Institute"/>
            <consortium name="Mycorrhizal Genomics Consortium"/>
            <person name="Kohler A."/>
            <person name="Kuo A."/>
            <person name="Nagy L.G."/>
            <person name="Floudas D."/>
            <person name="Copeland A."/>
            <person name="Barry K.W."/>
            <person name="Cichocki N."/>
            <person name="Veneault-Fourrey C."/>
            <person name="LaButti K."/>
            <person name="Lindquist E.A."/>
            <person name="Lipzen A."/>
            <person name="Lundell T."/>
            <person name="Morin E."/>
            <person name="Murat C."/>
            <person name="Riley R."/>
            <person name="Ohm R."/>
            <person name="Sun H."/>
            <person name="Tunlid A."/>
            <person name="Henrissat B."/>
            <person name="Grigoriev I.V."/>
            <person name="Hibbett D.S."/>
            <person name="Martin F."/>
        </authorList>
    </citation>
    <scope>NUCLEOTIDE SEQUENCE [LARGE SCALE GENOMIC DNA]</scope>
    <source>
        <strain evidence="3">MUT 4182</strain>
    </source>
</reference>
<evidence type="ECO:0000313" key="3">
    <source>
        <dbReference type="Proteomes" id="UP000054248"/>
    </source>
</evidence>
<reference evidence="2 3" key="1">
    <citation type="submission" date="2014-04" db="EMBL/GenBank/DDBJ databases">
        <authorList>
            <consortium name="DOE Joint Genome Institute"/>
            <person name="Kuo A."/>
            <person name="Girlanda M."/>
            <person name="Perotto S."/>
            <person name="Kohler A."/>
            <person name="Nagy L.G."/>
            <person name="Floudas D."/>
            <person name="Copeland A."/>
            <person name="Barry K.W."/>
            <person name="Cichocki N."/>
            <person name="Veneault-Fourrey C."/>
            <person name="LaButti K."/>
            <person name="Lindquist E.A."/>
            <person name="Lipzen A."/>
            <person name="Lundell T."/>
            <person name="Morin E."/>
            <person name="Murat C."/>
            <person name="Sun H."/>
            <person name="Tunlid A."/>
            <person name="Henrissat B."/>
            <person name="Grigoriev I.V."/>
            <person name="Hibbett D.S."/>
            <person name="Martin F."/>
            <person name="Nordberg H.P."/>
            <person name="Cantor M.N."/>
            <person name="Hua S.X."/>
        </authorList>
    </citation>
    <scope>NUCLEOTIDE SEQUENCE [LARGE SCALE GENOMIC DNA]</scope>
    <source>
        <strain evidence="2 3">MUT 4182</strain>
    </source>
</reference>
<gene>
    <name evidence="2" type="ORF">M407DRAFT_241887</name>
</gene>
<dbReference type="AlphaFoldDB" id="A0A0C3QR81"/>
<evidence type="ECO:0000313" key="2">
    <source>
        <dbReference type="EMBL" id="KIO31181.1"/>
    </source>
</evidence>
<name>A0A0C3QR81_9AGAM</name>
<feature type="compositionally biased region" description="Low complexity" evidence="1">
    <location>
        <begin position="178"/>
        <end position="194"/>
    </location>
</feature>
<keyword evidence="3" id="KW-1185">Reference proteome</keyword>
<sequence>MSTTSNRFDSQPQDQTSLKTGPGQQQGYVQQAYDIASKASAAAAATASNVYNTVAGTAANAVDPTTNFRNHQQHVGGVGDLGTISTDDVVRLPEERANPDPLNPPERQFRNHQVHIGGVGDLGTRSEVDVVRLPEERANPDPYSSTSRNLKDTTVGNAATDAKNKVVGAIDTKTPTTAAGRRASAGESSSPTSPSRKDKIKGKLLVAEGKLMKNADKVEQGKVLQGLNPTA</sequence>
<evidence type="ECO:0000256" key="1">
    <source>
        <dbReference type="SAM" id="MobiDB-lite"/>
    </source>
</evidence>
<feature type="compositionally biased region" description="Polar residues" evidence="1">
    <location>
        <begin position="142"/>
        <end position="157"/>
    </location>
</feature>
<protein>
    <submittedName>
        <fullName evidence="2">Uncharacterized protein</fullName>
    </submittedName>
</protein>
<proteinExistence type="predicted"/>
<dbReference type="Proteomes" id="UP000054248">
    <property type="component" value="Unassembled WGS sequence"/>
</dbReference>
<feature type="compositionally biased region" description="Basic and acidic residues" evidence="1">
    <location>
        <begin position="210"/>
        <end position="220"/>
    </location>
</feature>
<accession>A0A0C3QR81</accession>
<dbReference type="OrthoDB" id="3197956at2759"/>
<dbReference type="HOGENOM" id="CLU_1200571_0_0_1"/>
<dbReference type="EMBL" id="KN822965">
    <property type="protein sequence ID" value="KIO31181.1"/>
    <property type="molecule type" value="Genomic_DNA"/>
</dbReference>
<feature type="region of interest" description="Disordered" evidence="1">
    <location>
        <begin position="65"/>
        <end position="84"/>
    </location>
</feature>